<feature type="region of interest" description="Disordered" evidence="1">
    <location>
        <begin position="172"/>
        <end position="191"/>
    </location>
</feature>
<evidence type="ECO:0000313" key="2">
    <source>
        <dbReference type="EMBL" id="SHH80865.1"/>
    </source>
</evidence>
<dbReference type="RefSeq" id="WP_073103400.1">
    <property type="nucleotide sequence ID" value="NZ_FQXE01000005.1"/>
</dbReference>
<dbReference type="STRING" id="658167.SAMN04488135_10530"/>
<dbReference type="OrthoDB" id="8534240at2"/>
<evidence type="ECO:0000313" key="3">
    <source>
        <dbReference type="Proteomes" id="UP000184226"/>
    </source>
</evidence>
<protein>
    <recommendedName>
        <fullName evidence="4">Diguanylate cyclase</fullName>
    </recommendedName>
</protein>
<name>A0A1M5W038_9BURK</name>
<keyword evidence="3" id="KW-1185">Reference proteome</keyword>
<evidence type="ECO:0000256" key="1">
    <source>
        <dbReference type="SAM" id="MobiDB-lite"/>
    </source>
</evidence>
<accession>A0A1M5W038</accession>
<evidence type="ECO:0008006" key="4">
    <source>
        <dbReference type="Google" id="ProtNLM"/>
    </source>
</evidence>
<proteinExistence type="predicted"/>
<dbReference type="EMBL" id="FQXE01000005">
    <property type="protein sequence ID" value="SHH80865.1"/>
    <property type="molecule type" value="Genomic_DNA"/>
</dbReference>
<dbReference type="AlphaFoldDB" id="A0A1M5W038"/>
<reference evidence="2 3" key="1">
    <citation type="submission" date="2016-11" db="EMBL/GenBank/DDBJ databases">
        <authorList>
            <person name="Jaros S."/>
            <person name="Januszkiewicz K."/>
            <person name="Wedrychowicz H."/>
        </authorList>
    </citation>
    <scope>NUCLEOTIDE SEQUENCE [LARGE SCALE GENOMIC DNA]</scope>
    <source>
        <strain evidence="2 3">CGMCC 1.10190</strain>
    </source>
</reference>
<organism evidence="2 3">
    <name type="scientific">Pollutimonas bauzanensis</name>
    <dbReference type="NCBI Taxonomy" id="658167"/>
    <lineage>
        <taxon>Bacteria</taxon>
        <taxon>Pseudomonadati</taxon>
        <taxon>Pseudomonadota</taxon>
        <taxon>Betaproteobacteria</taxon>
        <taxon>Burkholderiales</taxon>
        <taxon>Alcaligenaceae</taxon>
        <taxon>Pollutimonas</taxon>
    </lineage>
</organism>
<sequence length="220" mass="24637">MDIYAMLSAQMEAMKLPLYAVTLTAVDRRDTPLLLMMHWHGFRRATPLRIPGVDIPRRPVPGSATQIDAHWDSFDALDRALLDAAWRLGAWDLERLERRAWWRIGAPASEALAGRRAFGDYADAADAREHVVAQAPDRADLMELAARKGYLRWLFRPRKGGLWSAIDDPDDTVDEAGGRTPPCPVPSRPRAGAKRTVYRLGHIAGIILPDGRRVKNNDTN</sequence>
<dbReference type="Proteomes" id="UP000184226">
    <property type="component" value="Unassembled WGS sequence"/>
</dbReference>
<gene>
    <name evidence="2" type="ORF">SAMN04488135_10530</name>
</gene>